<gene>
    <name evidence="3" type="ORF">B1249E06.2</name>
    <name evidence="2" type="ORF">P0516D04.35</name>
</gene>
<reference evidence="3" key="2">
    <citation type="submission" date="2003-02" db="EMBL/GenBank/DDBJ databases">
        <title>Oryza sativa nipponbare(GA3) genomic DNA, chromosome 1, BAC clone:B1249E06.</title>
        <authorList>
            <person name="Sasaki T."/>
            <person name="Matsumoto T."/>
            <person name="Katayose Y."/>
        </authorList>
    </citation>
    <scope>NUCLEOTIDE SEQUENCE</scope>
</reference>
<evidence type="ECO:0000256" key="1">
    <source>
        <dbReference type="SAM" id="MobiDB-lite"/>
    </source>
</evidence>
<reference evidence="4" key="3">
    <citation type="journal article" date="2005" name="Nature">
        <title>The map-based sequence of the rice genome.</title>
        <authorList>
            <consortium name="International rice genome sequencing project (IRGSP)"/>
            <person name="Matsumoto T."/>
            <person name="Wu J."/>
            <person name="Kanamori H."/>
            <person name="Katayose Y."/>
            <person name="Fujisawa M."/>
            <person name="Namiki N."/>
            <person name="Mizuno H."/>
            <person name="Yamamoto K."/>
            <person name="Antonio B.A."/>
            <person name="Baba T."/>
            <person name="Sakata K."/>
            <person name="Nagamura Y."/>
            <person name="Aoki H."/>
            <person name="Arikawa K."/>
            <person name="Arita K."/>
            <person name="Bito T."/>
            <person name="Chiden Y."/>
            <person name="Fujitsuka N."/>
            <person name="Fukunaka R."/>
            <person name="Hamada M."/>
            <person name="Harada C."/>
            <person name="Hayashi A."/>
            <person name="Hijishita S."/>
            <person name="Honda M."/>
            <person name="Hosokawa S."/>
            <person name="Ichikawa Y."/>
            <person name="Idonuma A."/>
            <person name="Iijima M."/>
            <person name="Ikeda M."/>
            <person name="Ikeno M."/>
            <person name="Ito K."/>
            <person name="Ito S."/>
            <person name="Ito T."/>
            <person name="Ito Y."/>
            <person name="Ito Y."/>
            <person name="Iwabuchi A."/>
            <person name="Kamiya K."/>
            <person name="Karasawa W."/>
            <person name="Kurita K."/>
            <person name="Katagiri S."/>
            <person name="Kikuta A."/>
            <person name="Kobayashi H."/>
            <person name="Kobayashi N."/>
            <person name="Machita K."/>
            <person name="Maehara T."/>
            <person name="Masukawa M."/>
            <person name="Mizubayashi T."/>
            <person name="Mukai Y."/>
            <person name="Nagasaki H."/>
            <person name="Nagata Y."/>
            <person name="Naito S."/>
            <person name="Nakashima M."/>
            <person name="Nakama Y."/>
            <person name="Nakamichi Y."/>
            <person name="Nakamura M."/>
            <person name="Meguro A."/>
            <person name="Negishi M."/>
            <person name="Ohta I."/>
            <person name="Ohta T."/>
            <person name="Okamoto M."/>
            <person name="Ono N."/>
            <person name="Saji S."/>
            <person name="Sakaguchi M."/>
            <person name="Sakai K."/>
            <person name="Shibata M."/>
            <person name="Shimokawa T."/>
            <person name="Song J."/>
            <person name="Takazaki Y."/>
            <person name="Terasawa K."/>
            <person name="Tsugane M."/>
            <person name="Tsuji K."/>
            <person name="Ueda S."/>
            <person name="Waki K."/>
            <person name="Yamagata H."/>
            <person name="Yamamoto M."/>
            <person name="Yamamoto S."/>
            <person name="Yamane H."/>
            <person name="Yoshiki S."/>
            <person name="Yoshihara R."/>
            <person name="Yukawa K."/>
            <person name="Zhong H."/>
            <person name="Yano M."/>
            <person name="Yuan Q."/>
            <person name="Ouyang S."/>
            <person name="Liu J."/>
            <person name="Jones K.M."/>
            <person name="Gansberger K."/>
            <person name="Moffat K."/>
            <person name="Hill J."/>
            <person name="Bera J."/>
            <person name="Fadrosh D."/>
            <person name="Jin S."/>
            <person name="Johri S."/>
            <person name="Kim M."/>
            <person name="Overton L."/>
            <person name="Reardon M."/>
            <person name="Tsitrin T."/>
            <person name="Vuong H."/>
            <person name="Weaver B."/>
            <person name="Ciecko A."/>
            <person name="Tallon L."/>
            <person name="Jackson J."/>
            <person name="Pai G."/>
            <person name="Aken S.V."/>
            <person name="Utterback T."/>
            <person name="Reidmuller S."/>
            <person name="Feldblyum T."/>
            <person name="Hsiao J."/>
            <person name="Zismann V."/>
            <person name="Iobst S."/>
            <person name="de Vazeille A.R."/>
            <person name="Buell C.R."/>
            <person name="Ying K."/>
            <person name="Li Y."/>
            <person name="Lu T."/>
            <person name="Huang Y."/>
            <person name="Zhao Q."/>
            <person name="Feng Q."/>
            <person name="Zhang L."/>
            <person name="Zhu J."/>
            <person name="Weng Q."/>
            <person name="Mu J."/>
            <person name="Lu Y."/>
            <person name="Fan D."/>
            <person name="Liu Y."/>
            <person name="Guan J."/>
            <person name="Zhang Y."/>
            <person name="Yu S."/>
            <person name="Liu X."/>
            <person name="Zhang Y."/>
            <person name="Hong G."/>
            <person name="Han B."/>
            <person name="Choisne N."/>
            <person name="Demange N."/>
            <person name="Orjeda G."/>
            <person name="Samain S."/>
            <person name="Cattolico L."/>
            <person name="Pelletier E."/>
            <person name="Couloux A."/>
            <person name="Segurens B."/>
            <person name="Wincker P."/>
            <person name="D'Hont A."/>
            <person name="Scarpelli C."/>
            <person name="Weissenbach J."/>
            <person name="Salanoubat M."/>
            <person name="Quetier F."/>
            <person name="Yu Y."/>
            <person name="Kim H.R."/>
            <person name="Rambo T."/>
            <person name="Currie J."/>
            <person name="Collura K."/>
            <person name="Luo M."/>
            <person name="Yang T."/>
            <person name="Ammiraju J.S.S."/>
            <person name="Engler F."/>
            <person name="Soderlund C."/>
            <person name="Wing R.A."/>
            <person name="Palmer L.E."/>
            <person name="de la Bastide M."/>
            <person name="Spiegel L."/>
            <person name="Nascimento L."/>
            <person name="Zutavern T."/>
            <person name="O'Shaughnessy A."/>
            <person name="Dike S."/>
            <person name="Dedhia N."/>
            <person name="Preston R."/>
            <person name="Balija V."/>
            <person name="McCombie W.R."/>
            <person name="Chow T."/>
            <person name="Chen H."/>
            <person name="Chung M."/>
            <person name="Chen C."/>
            <person name="Shaw J."/>
            <person name="Wu H."/>
            <person name="Hsiao K."/>
            <person name="Chao Y."/>
            <person name="Chu M."/>
            <person name="Cheng C."/>
            <person name="Hour A."/>
            <person name="Lee P."/>
            <person name="Lin S."/>
            <person name="Lin Y."/>
            <person name="Liou J."/>
            <person name="Liu S."/>
            <person name="Hsing Y."/>
            <person name="Raghuvanshi S."/>
            <person name="Mohanty A."/>
            <person name="Bharti A.K."/>
            <person name="Gaur A."/>
            <person name="Gupta V."/>
            <person name="Kumar D."/>
            <person name="Ravi V."/>
            <person name="Vij S."/>
            <person name="Kapur A."/>
            <person name="Khurana P."/>
            <person name="Khurana P."/>
            <person name="Khurana J.P."/>
            <person name="Tyagi A.K."/>
            <person name="Gaikwad K."/>
            <person name="Singh A."/>
            <person name="Dalal V."/>
            <person name="Srivastava S."/>
            <person name="Dixit A."/>
            <person name="Pal A.K."/>
            <person name="Ghazi I.A."/>
            <person name="Yadav M."/>
            <person name="Pandit A."/>
            <person name="Bhargava A."/>
            <person name="Sureshbabu K."/>
            <person name="Batra K."/>
            <person name="Sharma T.R."/>
            <person name="Mohapatra T."/>
            <person name="Singh N.K."/>
            <person name="Messing J."/>
            <person name="Nelson A.B."/>
            <person name="Fuks G."/>
            <person name="Kavchok S."/>
            <person name="Keizer G."/>
            <person name="Linton E."/>
            <person name="Llaca V."/>
            <person name="Song R."/>
            <person name="Tanyolac B."/>
            <person name="Young S."/>
            <person name="Ho-Il K."/>
            <person name="Hahn J.H."/>
            <person name="Sangsakoo G."/>
            <person name="Vanavichit A."/>
            <person name="de Mattos Luiz.A.T."/>
            <person name="Zimmer P.D."/>
            <person name="Malone G."/>
            <person name="Dellagostin O."/>
            <person name="de Oliveira A.C."/>
            <person name="Bevan M."/>
            <person name="Bancroft I."/>
            <person name="Minx P."/>
            <person name="Cordum H."/>
            <person name="Wilson R."/>
            <person name="Cheng Z."/>
            <person name="Jin W."/>
            <person name="Jiang J."/>
            <person name="Leong S.A."/>
            <person name="Iwama H."/>
            <person name="Gojobori T."/>
            <person name="Itoh T."/>
            <person name="Niimura Y."/>
            <person name="Fujii Y."/>
            <person name="Habara T."/>
            <person name="Sakai H."/>
            <person name="Sato Y."/>
            <person name="Wilson G."/>
            <person name="Kumar K."/>
            <person name="McCouch S."/>
            <person name="Juretic N."/>
            <person name="Hoen D."/>
            <person name="Wright S."/>
            <person name="Bruskiewich R."/>
            <person name="Bureau T."/>
            <person name="Miyao A."/>
            <person name="Hirochika H."/>
            <person name="Nishikawa T."/>
            <person name="Kadowaki K."/>
            <person name="Sugiura M."/>
            <person name="Burr B."/>
            <person name="Sasaki T."/>
        </authorList>
    </citation>
    <scope>NUCLEOTIDE SEQUENCE [LARGE SCALE GENOMIC DNA]</scope>
    <source>
        <strain evidence="4">cv. Nipponbare</strain>
    </source>
</reference>
<dbReference type="EMBL" id="AP006233">
    <property type="protein sequence ID" value="BAD73828.1"/>
    <property type="molecule type" value="Genomic_DNA"/>
</dbReference>
<reference evidence="4" key="4">
    <citation type="journal article" date="2008" name="Nucleic Acids Res.">
        <title>The rice annotation project database (RAP-DB): 2008 update.</title>
        <authorList>
            <consortium name="The rice annotation project (RAP)"/>
        </authorList>
    </citation>
    <scope>GENOME REANNOTATION</scope>
    <source>
        <strain evidence="4">cv. Nipponbare</strain>
    </source>
</reference>
<protein>
    <submittedName>
        <fullName evidence="2">Uncharacterized protein</fullName>
    </submittedName>
</protein>
<evidence type="ECO:0000313" key="4">
    <source>
        <dbReference type="Proteomes" id="UP000000763"/>
    </source>
</evidence>
<proteinExistence type="predicted"/>
<reference evidence="2" key="1">
    <citation type="journal article" date="2002" name="Nature">
        <title>The genome sequence and structure of rice chromosome 1.</title>
        <authorList>
            <person name="Sasaki T."/>
            <person name="Matsumoto T."/>
            <person name="Yamamoto K."/>
            <person name="Sakata K."/>
            <person name="Baba T."/>
            <person name="Katayose Y."/>
            <person name="Wu J."/>
            <person name="Niimura Y."/>
            <person name="Cheng Z."/>
            <person name="Nagamura Y."/>
            <person name="Antonio B.A."/>
            <person name="Kanamori H."/>
            <person name="Hosokawa S."/>
            <person name="Masukawa M."/>
            <person name="Arikawa K."/>
            <person name="Chiden Y."/>
            <person name="Hayashi M."/>
            <person name="Okamoto M."/>
            <person name="Ando T."/>
            <person name="Aoki H."/>
            <person name="Arita K."/>
            <person name="Hamada M."/>
            <person name="Harada C."/>
            <person name="Hijishita S."/>
            <person name="Honda M."/>
            <person name="Ichikawa Y."/>
            <person name="Idonuma A."/>
            <person name="Iijima M."/>
            <person name="Ikeda M."/>
            <person name="Ikeno M."/>
            <person name="Itoh S."/>
            <person name="Itoh T."/>
            <person name="Itoh Y."/>
            <person name="Itoh Y."/>
            <person name="Iwabuchi A."/>
            <person name="Kamiya K."/>
            <person name="Karasawa W."/>
            <person name="Katagiri S."/>
            <person name="Kikuta A."/>
            <person name="Kobayashi N."/>
            <person name="Kono I."/>
            <person name="Machita K."/>
            <person name="Maehara T."/>
            <person name="Mizuno H."/>
            <person name="Mizubayashi T."/>
            <person name="Mukai Y."/>
            <person name="Nagasaki H."/>
            <person name="Nakashima M."/>
            <person name="Nakama Y."/>
            <person name="Nakamichi Y."/>
            <person name="Nakamura M."/>
            <person name="Namiki N."/>
            <person name="Negishi M."/>
            <person name="Ohta I."/>
            <person name="Ono N."/>
            <person name="Saji S."/>
            <person name="Sakai K."/>
            <person name="Shibata M."/>
            <person name="Shimokawa T."/>
            <person name="Shomura A."/>
            <person name="Song J."/>
            <person name="Takazaki Y."/>
            <person name="Terasawa K."/>
            <person name="Tsuji K."/>
            <person name="Waki K."/>
            <person name="Yamagata H."/>
            <person name="Yamane H."/>
            <person name="Yoshiki S."/>
            <person name="Yoshihara R."/>
            <person name="Yukawa K."/>
            <person name="Zhong H."/>
            <person name="Iwama H."/>
            <person name="Endo T."/>
            <person name="Ito H."/>
            <person name="Hahn J.H."/>
            <person name="Kim H.I."/>
            <person name="Eun M.Y."/>
            <person name="Yano M."/>
            <person name="Jiang J."/>
            <person name="Gojobori T."/>
        </authorList>
    </citation>
    <scope>NUCLEOTIDE SEQUENCE</scope>
</reference>
<evidence type="ECO:0000313" key="2">
    <source>
        <dbReference type="EMBL" id="BAD73429.1"/>
    </source>
</evidence>
<dbReference type="Proteomes" id="UP000817658">
    <property type="component" value="Chromosome 1"/>
</dbReference>
<dbReference type="Proteomes" id="UP000000763">
    <property type="component" value="Chromosome 1"/>
</dbReference>
<dbReference type="AlphaFoldDB" id="Q5QME8"/>
<name>Q5QME8_ORYSJ</name>
<evidence type="ECO:0000313" key="3">
    <source>
        <dbReference type="EMBL" id="BAD73828.1"/>
    </source>
</evidence>
<feature type="region of interest" description="Disordered" evidence="1">
    <location>
        <begin position="1"/>
        <end position="34"/>
    </location>
</feature>
<dbReference type="EMBL" id="AP003276">
    <property type="protein sequence ID" value="BAD73429.1"/>
    <property type="molecule type" value="Genomic_DNA"/>
</dbReference>
<accession>Q5QME8</accession>
<sequence length="99" mass="10265">MITAKFSTYLPAKREKGRSENSGMNEPRREASSLSLFGVQTGSSGVMQASEVGGTIVEDRVEAGVGDVMQGCGELGGRTVVNVESGLTGVRQEVEGSGI</sequence>
<organism evidence="2">
    <name type="scientific">Oryza sativa subsp. japonica</name>
    <name type="common">Rice</name>
    <dbReference type="NCBI Taxonomy" id="39947"/>
    <lineage>
        <taxon>Eukaryota</taxon>
        <taxon>Viridiplantae</taxon>
        <taxon>Streptophyta</taxon>
        <taxon>Embryophyta</taxon>
        <taxon>Tracheophyta</taxon>
        <taxon>Spermatophyta</taxon>
        <taxon>Magnoliopsida</taxon>
        <taxon>Liliopsida</taxon>
        <taxon>Poales</taxon>
        <taxon>Poaceae</taxon>
        <taxon>BOP clade</taxon>
        <taxon>Oryzoideae</taxon>
        <taxon>Oryzeae</taxon>
        <taxon>Oryzinae</taxon>
        <taxon>Oryza</taxon>
        <taxon>Oryza sativa</taxon>
    </lineage>
</organism>